<feature type="compositionally biased region" description="Low complexity" evidence="1">
    <location>
        <begin position="40"/>
        <end position="53"/>
    </location>
</feature>
<evidence type="ECO:0000313" key="3">
    <source>
        <dbReference type="Proteomes" id="UP001479436"/>
    </source>
</evidence>
<comment type="caution">
    <text evidence="2">The sequence shown here is derived from an EMBL/GenBank/DDBJ whole genome shotgun (WGS) entry which is preliminary data.</text>
</comment>
<evidence type="ECO:0000313" key="2">
    <source>
        <dbReference type="EMBL" id="KAK9711818.1"/>
    </source>
</evidence>
<dbReference type="EMBL" id="JASJQH010007254">
    <property type="protein sequence ID" value="KAK9711818.1"/>
    <property type="molecule type" value="Genomic_DNA"/>
</dbReference>
<gene>
    <name evidence="2" type="ORF">K7432_007569</name>
</gene>
<reference evidence="2 3" key="1">
    <citation type="submission" date="2023-04" db="EMBL/GenBank/DDBJ databases">
        <title>Genome of Basidiobolus ranarum AG-B5.</title>
        <authorList>
            <person name="Stajich J.E."/>
            <person name="Carter-House D."/>
            <person name="Gryganskyi A."/>
        </authorList>
    </citation>
    <scope>NUCLEOTIDE SEQUENCE [LARGE SCALE GENOMIC DNA]</scope>
    <source>
        <strain evidence="2 3">AG-B5</strain>
    </source>
</reference>
<keyword evidence="3" id="KW-1185">Reference proteome</keyword>
<sequence length="179" mass="19210">MSLLNYQCVAGQVVSSDPNVNDEDTDGNTNDGTALSDPSDLGNGLDDGTTGDDIGPDPGPDPDDATSMGGADQDGTGIEGNTTMPLTTSTGPMPISTQITEESMKPFSFVSWQLSILEDNKRRMNAFDRGFQDSLYTLKKKADLALKSNQTYTHDITGQTIVPPMDFHISVEMAIRTLR</sequence>
<proteinExistence type="predicted"/>
<evidence type="ECO:0000256" key="1">
    <source>
        <dbReference type="SAM" id="MobiDB-lite"/>
    </source>
</evidence>
<protein>
    <submittedName>
        <fullName evidence="2">Uncharacterized protein</fullName>
    </submittedName>
</protein>
<organism evidence="2 3">
    <name type="scientific">Basidiobolus ranarum</name>
    <dbReference type="NCBI Taxonomy" id="34480"/>
    <lineage>
        <taxon>Eukaryota</taxon>
        <taxon>Fungi</taxon>
        <taxon>Fungi incertae sedis</taxon>
        <taxon>Zoopagomycota</taxon>
        <taxon>Entomophthoromycotina</taxon>
        <taxon>Basidiobolomycetes</taxon>
        <taxon>Basidiobolales</taxon>
        <taxon>Basidiobolaceae</taxon>
        <taxon>Basidiobolus</taxon>
    </lineage>
</organism>
<dbReference type="Proteomes" id="UP001479436">
    <property type="component" value="Unassembled WGS sequence"/>
</dbReference>
<feature type="compositionally biased region" description="Polar residues" evidence="1">
    <location>
        <begin position="79"/>
        <end position="95"/>
    </location>
</feature>
<accession>A0ABR2W0E5</accession>
<feature type="region of interest" description="Disordered" evidence="1">
    <location>
        <begin position="13"/>
        <end position="95"/>
    </location>
</feature>
<name>A0ABR2W0E5_9FUNG</name>